<evidence type="ECO:0000313" key="9">
    <source>
        <dbReference type="Proteomes" id="UP000887565"/>
    </source>
</evidence>
<dbReference type="Gene3D" id="1.10.10.60">
    <property type="entry name" value="Homeodomain-like"/>
    <property type="match status" value="1"/>
</dbReference>
<dbReference type="GO" id="GO:0000981">
    <property type="term" value="F:DNA-binding transcription factor activity, RNA polymerase II-specific"/>
    <property type="evidence" value="ECO:0007669"/>
    <property type="project" value="InterPro"/>
</dbReference>
<evidence type="ECO:0000256" key="5">
    <source>
        <dbReference type="PROSITE-ProRule" id="PRU00108"/>
    </source>
</evidence>
<evidence type="ECO:0000256" key="1">
    <source>
        <dbReference type="ARBA" id="ARBA00004123"/>
    </source>
</evidence>
<evidence type="ECO:0000256" key="4">
    <source>
        <dbReference type="ARBA" id="ARBA00023242"/>
    </source>
</evidence>
<dbReference type="SMART" id="SM00389">
    <property type="entry name" value="HOX"/>
    <property type="match status" value="1"/>
</dbReference>
<dbReference type="PROSITE" id="PS00027">
    <property type="entry name" value="HOMEOBOX_1"/>
    <property type="match status" value="1"/>
</dbReference>
<name>A0A915L2S1_ROMCU</name>
<evidence type="ECO:0000256" key="3">
    <source>
        <dbReference type="ARBA" id="ARBA00023155"/>
    </source>
</evidence>
<proteinExistence type="predicted"/>
<dbReference type="AlphaFoldDB" id="A0A915L2S1"/>
<dbReference type="Pfam" id="PF00046">
    <property type="entry name" value="Homeodomain"/>
    <property type="match status" value="1"/>
</dbReference>
<evidence type="ECO:0000259" key="8">
    <source>
        <dbReference type="PROSITE" id="PS50071"/>
    </source>
</evidence>
<dbReference type="InterPro" id="IPR001356">
    <property type="entry name" value="HD"/>
</dbReference>
<dbReference type="Proteomes" id="UP000887565">
    <property type="component" value="Unplaced"/>
</dbReference>
<keyword evidence="9" id="KW-1185">Reference proteome</keyword>
<dbReference type="GO" id="GO:0000977">
    <property type="term" value="F:RNA polymerase II transcription regulatory region sequence-specific DNA binding"/>
    <property type="evidence" value="ECO:0007669"/>
    <property type="project" value="TreeGrafter"/>
</dbReference>
<feature type="compositionally biased region" description="Acidic residues" evidence="7">
    <location>
        <begin position="24"/>
        <end position="33"/>
    </location>
</feature>
<comment type="subcellular location">
    <subcellularLocation>
        <location evidence="1 5 6">Nucleus</location>
    </subcellularLocation>
</comment>
<dbReference type="PANTHER" id="PTHR24329">
    <property type="entry name" value="HOMEOBOX PROTEIN ARISTALESS"/>
    <property type="match status" value="1"/>
</dbReference>
<dbReference type="GO" id="GO:0005634">
    <property type="term" value="C:nucleus"/>
    <property type="evidence" value="ECO:0007669"/>
    <property type="project" value="UniProtKB-SubCell"/>
</dbReference>
<feature type="DNA-binding region" description="Homeobox" evidence="5">
    <location>
        <begin position="45"/>
        <end position="104"/>
    </location>
</feature>
<keyword evidence="4 5" id="KW-0539">Nucleus</keyword>
<dbReference type="InterPro" id="IPR050649">
    <property type="entry name" value="Paired_Homeobox_TFs"/>
</dbReference>
<protein>
    <submittedName>
        <fullName evidence="10">Homeobox domain-containing protein</fullName>
    </submittedName>
</protein>
<organism evidence="9 10">
    <name type="scientific">Romanomermis culicivorax</name>
    <name type="common">Nematode worm</name>
    <dbReference type="NCBI Taxonomy" id="13658"/>
    <lineage>
        <taxon>Eukaryota</taxon>
        <taxon>Metazoa</taxon>
        <taxon>Ecdysozoa</taxon>
        <taxon>Nematoda</taxon>
        <taxon>Enoplea</taxon>
        <taxon>Dorylaimia</taxon>
        <taxon>Mermithida</taxon>
        <taxon>Mermithoidea</taxon>
        <taxon>Mermithidae</taxon>
        <taxon>Romanomermis</taxon>
    </lineage>
</organism>
<accession>A0A915L2S1</accession>
<dbReference type="SUPFAM" id="SSF46689">
    <property type="entry name" value="Homeodomain-like"/>
    <property type="match status" value="1"/>
</dbReference>
<dbReference type="WBParaSite" id="nRc.2.0.1.t45424-RA">
    <property type="protein sequence ID" value="nRc.2.0.1.t45424-RA"/>
    <property type="gene ID" value="nRc.2.0.1.g45424"/>
</dbReference>
<dbReference type="InterPro" id="IPR009057">
    <property type="entry name" value="Homeodomain-like_sf"/>
</dbReference>
<feature type="domain" description="Homeobox" evidence="8">
    <location>
        <begin position="43"/>
        <end position="103"/>
    </location>
</feature>
<evidence type="ECO:0000256" key="6">
    <source>
        <dbReference type="RuleBase" id="RU000682"/>
    </source>
</evidence>
<dbReference type="PANTHER" id="PTHR24329:SF543">
    <property type="entry name" value="FI01017P-RELATED"/>
    <property type="match status" value="1"/>
</dbReference>
<dbReference type="PROSITE" id="PS50071">
    <property type="entry name" value="HOMEOBOX_2"/>
    <property type="match status" value="1"/>
</dbReference>
<reference evidence="10" key="1">
    <citation type="submission" date="2022-11" db="UniProtKB">
        <authorList>
            <consortium name="WormBaseParasite"/>
        </authorList>
    </citation>
    <scope>IDENTIFICATION</scope>
</reference>
<feature type="compositionally biased region" description="Basic and acidic residues" evidence="7">
    <location>
        <begin position="13"/>
        <end position="23"/>
    </location>
</feature>
<feature type="region of interest" description="Disordered" evidence="7">
    <location>
        <begin position="1"/>
        <end position="49"/>
    </location>
</feature>
<sequence>MTKQNESYALDSRPSEKIEKPVSESEDDGDNEYGVDQKSPNTQQKRRNRTCFLPEQLEILEKSFQECRYPESAARERLAHQTQLSDNKIQVWFSNRRARWRKHFGVSSLTAPILFPCPLPPAFIQVPSTHHQHQPIIPHRQHHHHQIFNESTRSRQIELHPDQNQSSIFHPLMAATAAQSPMENNGNGFNFGTSKCETTNNNNFYEIVRLQQQPPWY</sequence>
<keyword evidence="2 5" id="KW-0238">DNA-binding</keyword>
<evidence type="ECO:0000313" key="10">
    <source>
        <dbReference type="WBParaSite" id="nRc.2.0.1.t45424-RA"/>
    </source>
</evidence>
<keyword evidence="3 5" id="KW-0371">Homeobox</keyword>
<dbReference type="CDD" id="cd00086">
    <property type="entry name" value="homeodomain"/>
    <property type="match status" value="1"/>
</dbReference>
<evidence type="ECO:0000256" key="7">
    <source>
        <dbReference type="SAM" id="MobiDB-lite"/>
    </source>
</evidence>
<evidence type="ECO:0000256" key="2">
    <source>
        <dbReference type="ARBA" id="ARBA00023125"/>
    </source>
</evidence>
<dbReference type="InterPro" id="IPR017970">
    <property type="entry name" value="Homeobox_CS"/>
</dbReference>